<feature type="compositionally biased region" description="Basic and acidic residues" evidence="1">
    <location>
        <begin position="1074"/>
        <end position="1086"/>
    </location>
</feature>
<feature type="compositionally biased region" description="Acidic residues" evidence="1">
    <location>
        <begin position="835"/>
        <end position="851"/>
    </location>
</feature>
<name>A0A0G4ICS6_9ALVE</name>
<feature type="domain" description="F-box" evidence="2">
    <location>
        <begin position="5"/>
        <end position="52"/>
    </location>
</feature>
<organism evidence="3">
    <name type="scientific">Chromera velia CCMP2878</name>
    <dbReference type="NCBI Taxonomy" id="1169474"/>
    <lineage>
        <taxon>Eukaryota</taxon>
        <taxon>Sar</taxon>
        <taxon>Alveolata</taxon>
        <taxon>Colpodellida</taxon>
        <taxon>Chromeraceae</taxon>
        <taxon>Chromera</taxon>
    </lineage>
</organism>
<sequence>MHLLPEFLKEAPEVCLERILGFLPFPSILRFCLVSKEVRQGCVHLRLLWESVAFEKFVKRKTKKSASGVQKQKQHTPLGSLSLDCSLFPTVRLPWNFSRLCELGRPSSSWSRGELRRSWTTRLTGKAAEVESGGARKGAKRARPLEIIREEGPLLPPRSSHQLAFSGEDGKAVQSEPEPSQVNVPALTSVLESARADYTHPPPPLCYVTSSGLSLVPMNATGRAAPVEEISVRSLLIRPSIKTGEKASSMVSGDADGWEISAACWLPVSAANEHMEGSTASSSSSSSSAAEAGGDGERGGEGGRSSGFRAQVKNEKKEGLPSQLPDFLLVVLHRPQLKPDAIDKNDPNLMGGERWLLIEERVDIFMWGGAKGFLHACRVSRNTRKLPIGSQPHASAQSGSTEAFHLYVTASGFLRGALNSPSGPPTCSSSFDNPMSFSVDLSESGNGTQGLVGASWEETAGKVGGKGGRVLMRFEGSVALGLSVTPAPVQVGEGSGGRPRWGVPPWSRGCVVCSAVPREFTAEGLEGPEVKRGTACDETETGRSTEAADWLPVLTVRCAVSSVQCCAGGRFDFTARTQKREGGGKRTEGLSGIWVTVCASDRAHLAVLDPLKNQFFAAASVAHISSGPPPVFHPEDALLVCAPSATRLEALRINPPSLHRDDLGSPLGLKIDVVPAGSDEADKAVLMIPSRPEALFRWCKRGYVIATGSTLKVMDVVVNGGGGMGEGRRSASSRGGEGGSVRGLRPPKGGRLHWASSGDFQCHRPPIHACAFDGVRRVLTVHQDDSGIVWDLGKHCKLFELDFRGASAPRSGRSGKGRGFVGSGDREGSDRGDGESDEFEEEEEDEHEDLQLIDDFTEGASQGDVMLMGMGKGSGGGKKSRVGRMMAEEMHLPHSNVNALMGGGGSARGSGGGRQGGSRRGSESQQGPQQKDRMRRSPWADVVGLSSETASLPRPLSAQREAERRQQVEAAGRRQEQQKQSELLRHQQKVMQSNEAADLEEAIRLSLAMQISLLETGTGGKGDKKGTGGQQEDEGEWVEIPPELLVADSPPPEDRSSSSCGGVAGPVEEGIVGDGERERSPPHGDEESSPNENRAVESVFSSSPSSPVPPHPSSSSPFPSSPERLNPRSNPHSPSPGPFSPSASNTREANGEARRSSKVVVRGLLPPRVSRGKRGGRADNPQSREVACAFLSGQRLAVFYKSIATWQVWAVRQR</sequence>
<dbReference type="InterPro" id="IPR001810">
    <property type="entry name" value="F-box_dom"/>
</dbReference>
<dbReference type="AlphaFoldDB" id="A0A0G4ICS6"/>
<gene>
    <name evidence="3" type="ORF">Cvel_13201</name>
</gene>
<feature type="region of interest" description="Disordered" evidence="1">
    <location>
        <begin position="1015"/>
        <end position="1181"/>
    </location>
</feature>
<feature type="compositionally biased region" description="Basic and acidic residues" evidence="1">
    <location>
        <begin position="824"/>
        <end position="834"/>
    </location>
</feature>
<feature type="compositionally biased region" description="Low complexity" evidence="1">
    <location>
        <begin position="277"/>
        <end position="292"/>
    </location>
</feature>
<dbReference type="EMBL" id="CDMZ01005835">
    <property type="protein sequence ID" value="CEM54981.1"/>
    <property type="molecule type" value="Genomic_DNA"/>
</dbReference>
<feature type="region of interest" description="Disordered" evidence="1">
    <location>
        <begin position="896"/>
        <end position="995"/>
    </location>
</feature>
<feature type="compositionally biased region" description="Low complexity" evidence="1">
    <location>
        <begin position="1113"/>
        <end position="1122"/>
    </location>
</feature>
<feature type="region of interest" description="Disordered" evidence="1">
    <location>
        <begin position="807"/>
        <end position="851"/>
    </location>
</feature>
<accession>A0A0G4ICS6</accession>
<feature type="region of interest" description="Disordered" evidence="1">
    <location>
        <begin position="153"/>
        <end position="182"/>
    </location>
</feature>
<protein>
    <recommendedName>
        <fullName evidence="2">F-box domain-containing protein</fullName>
    </recommendedName>
</protein>
<proteinExistence type="predicted"/>
<feature type="compositionally biased region" description="Basic and acidic residues" evidence="1">
    <location>
        <begin position="960"/>
        <end position="985"/>
    </location>
</feature>
<evidence type="ECO:0000313" key="3">
    <source>
        <dbReference type="EMBL" id="CEM54981.1"/>
    </source>
</evidence>
<feature type="compositionally biased region" description="Gly residues" evidence="1">
    <location>
        <begin position="901"/>
        <end position="919"/>
    </location>
</feature>
<reference evidence="3" key="1">
    <citation type="submission" date="2014-11" db="EMBL/GenBank/DDBJ databases">
        <authorList>
            <person name="Otto D Thomas"/>
            <person name="Naeem Raeece"/>
        </authorList>
    </citation>
    <scope>NUCLEOTIDE SEQUENCE</scope>
</reference>
<dbReference type="PROSITE" id="PS50181">
    <property type="entry name" value="FBOX"/>
    <property type="match status" value="1"/>
</dbReference>
<dbReference type="VEuPathDB" id="CryptoDB:Cvel_13201"/>
<evidence type="ECO:0000259" key="2">
    <source>
        <dbReference type="PROSITE" id="PS50181"/>
    </source>
</evidence>
<feature type="region of interest" description="Disordered" evidence="1">
    <location>
        <begin position="275"/>
        <end position="307"/>
    </location>
</feature>
<feature type="region of interest" description="Disordered" evidence="1">
    <location>
        <begin position="722"/>
        <end position="750"/>
    </location>
</feature>
<dbReference type="CDD" id="cd09917">
    <property type="entry name" value="F-box_SF"/>
    <property type="match status" value="1"/>
</dbReference>
<dbReference type="Pfam" id="PF00646">
    <property type="entry name" value="F-box"/>
    <property type="match status" value="1"/>
</dbReference>
<evidence type="ECO:0000256" key="1">
    <source>
        <dbReference type="SAM" id="MobiDB-lite"/>
    </source>
</evidence>